<sequence>MHEHNEVNSLNESSSISRDLIRGHIDTIILRVLLEGDNYGYEIMKAISSISQGQYELKEPSLYTSLKRLESQRLIESYWGEESQGGRRKYYRITPAGTDTYRTSLSAWKTARVLIDLLIEKQEG</sequence>
<dbReference type="PANTHER" id="PTHR33169">
    <property type="entry name" value="PADR-FAMILY TRANSCRIPTIONAL REGULATOR"/>
    <property type="match status" value="1"/>
</dbReference>
<comment type="caution">
    <text evidence="2">The sequence shown here is derived from an EMBL/GenBank/DDBJ whole genome shotgun (WGS) entry which is preliminary data.</text>
</comment>
<dbReference type="Proteomes" id="UP001597262">
    <property type="component" value="Unassembled WGS sequence"/>
</dbReference>
<dbReference type="Gene3D" id="1.10.10.10">
    <property type="entry name" value="Winged helix-like DNA-binding domain superfamily/Winged helix DNA-binding domain"/>
    <property type="match status" value="1"/>
</dbReference>
<accession>A0ABW3RSW4</accession>
<dbReference type="InterPro" id="IPR036390">
    <property type="entry name" value="WH_DNA-bd_sf"/>
</dbReference>
<dbReference type="SUPFAM" id="SSF46785">
    <property type="entry name" value="Winged helix' DNA-binding domain"/>
    <property type="match status" value="1"/>
</dbReference>
<evidence type="ECO:0000313" key="2">
    <source>
        <dbReference type="EMBL" id="MFD1175031.1"/>
    </source>
</evidence>
<dbReference type="EMBL" id="JBHTLM010000001">
    <property type="protein sequence ID" value="MFD1175031.1"/>
    <property type="molecule type" value="Genomic_DNA"/>
</dbReference>
<dbReference type="Pfam" id="PF03551">
    <property type="entry name" value="PadR"/>
    <property type="match status" value="1"/>
</dbReference>
<dbReference type="InterPro" id="IPR036388">
    <property type="entry name" value="WH-like_DNA-bd_sf"/>
</dbReference>
<dbReference type="InterPro" id="IPR005149">
    <property type="entry name" value="Tscrpt_reg_PadR_N"/>
</dbReference>
<evidence type="ECO:0000313" key="3">
    <source>
        <dbReference type="Proteomes" id="UP001597262"/>
    </source>
</evidence>
<reference evidence="3" key="1">
    <citation type="journal article" date="2019" name="Int. J. Syst. Evol. Microbiol.">
        <title>The Global Catalogue of Microorganisms (GCM) 10K type strain sequencing project: providing services to taxonomists for standard genome sequencing and annotation.</title>
        <authorList>
            <consortium name="The Broad Institute Genomics Platform"/>
            <consortium name="The Broad Institute Genome Sequencing Center for Infectious Disease"/>
            <person name="Wu L."/>
            <person name="Ma J."/>
        </authorList>
    </citation>
    <scope>NUCLEOTIDE SEQUENCE [LARGE SCALE GENOMIC DNA]</scope>
    <source>
        <strain evidence="3">CCUG 59189</strain>
    </source>
</reference>
<dbReference type="RefSeq" id="WP_379316365.1">
    <property type="nucleotide sequence ID" value="NZ_JBHTLM010000001.1"/>
</dbReference>
<name>A0ABW3RSW4_9BACL</name>
<proteinExistence type="predicted"/>
<protein>
    <submittedName>
        <fullName evidence="2">PadR family transcriptional regulator</fullName>
    </submittedName>
</protein>
<gene>
    <name evidence="2" type="ORF">ACFQ3W_01740</name>
</gene>
<feature type="domain" description="Transcription regulator PadR N-terminal" evidence="1">
    <location>
        <begin position="29"/>
        <end position="101"/>
    </location>
</feature>
<organism evidence="2 3">
    <name type="scientific">Paenibacillus puldeungensis</name>
    <dbReference type="NCBI Taxonomy" id="696536"/>
    <lineage>
        <taxon>Bacteria</taxon>
        <taxon>Bacillati</taxon>
        <taxon>Bacillota</taxon>
        <taxon>Bacilli</taxon>
        <taxon>Bacillales</taxon>
        <taxon>Paenibacillaceae</taxon>
        <taxon>Paenibacillus</taxon>
    </lineage>
</organism>
<evidence type="ECO:0000259" key="1">
    <source>
        <dbReference type="Pfam" id="PF03551"/>
    </source>
</evidence>
<dbReference type="PANTHER" id="PTHR33169:SF25">
    <property type="entry name" value="DNA-BINDING PROTEIN YIZB-RELATED"/>
    <property type="match status" value="1"/>
</dbReference>
<dbReference type="InterPro" id="IPR052509">
    <property type="entry name" value="Metal_resp_DNA-bind_regulator"/>
</dbReference>
<keyword evidence="3" id="KW-1185">Reference proteome</keyword>